<accession>A0ACC5R3L8</accession>
<evidence type="ECO:0000313" key="1">
    <source>
        <dbReference type="EMBL" id="MBK1867271.1"/>
    </source>
</evidence>
<name>A0ACC5R3L8_9HYPH</name>
<comment type="caution">
    <text evidence="1">The sequence shown here is derived from an EMBL/GenBank/DDBJ whole genome shotgun (WGS) entry which is preliminary data.</text>
</comment>
<organism evidence="1 2">
    <name type="scientific">Taklimakanibacter albus</name>
    <dbReference type="NCBI Taxonomy" id="2800327"/>
    <lineage>
        <taxon>Bacteria</taxon>
        <taxon>Pseudomonadati</taxon>
        <taxon>Pseudomonadota</taxon>
        <taxon>Alphaproteobacteria</taxon>
        <taxon>Hyphomicrobiales</taxon>
        <taxon>Aestuariivirgaceae</taxon>
        <taxon>Taklimakanibacter</taxon>
    </lineage>
</organism>
<keyword evidence="2" id="KW-1185">Reference proteome</keyword>
<evidence type="ECO:0000313" key="2">
    <source>
        <dbReference type="Proteomes" id="UP000616151"/>
    </source>
</evidence>
<dbReference type="Proteomes" id="UP000616151">
    <property type="component" value="Unassembled WGS sequence"/>
</dbReference>
<proteinExistence type="predicted"/>
<gene>
    <name evidence="1" type="ORF">JHL16_13025</name>
</gene>
<sequence>MTAAQTRKLVQTYYAAFNKQDVDGMLSCLATSFVHEVSQGERRKGKPLFKEFLTHMNKSYKETLSNIVVMTDTTGAHAAAEFDLKGKYLATDPGLPKAKGQTYKLRVGAFFEIKNGKITRVSTHYNLKDWTKQVLGK</sequence>
<protein>
    <submittedName>
        <fullName evidence="1">Nuclear transport factor 2 family protein</fullName>
    </submittedName>
</protein>
<dbReference type="EMBL" id="JAENHL010000007">
    <property type="protein sequence ID" value="MBK1867271.1"/>
    <property type="molecule type" value="Genomic_DNA"/>
</dbReference>
<reference evidence="1" key="1">
    <citation type="submission" date="2021-01" db="EMBL/GenBank/DDBJ databases">
        <authorList>
            <person name="Sun Q."/>
        </authorList>
    </citation>
    <scope>NUCLEOTIDE SEQUENCE</scope>
    <source>
        <strain evidence="1">YIM B02566</strain>
    </source>
</reference>